<keyword evidence="2" id="KW-1185">Reference proteome</keyword>
<dbReference type="Proteomes" id="UP000095282">
    <property type="component" value="Unplaced"/>
</dbReference>
<protein>
    <submittedName>
        <fullName evidence="3">Uncharacterized protein</fullName>
    </submittedName>
</protein>
<accession>A0A1I7TCX9</accession>
<evidence type="ECO:0000313" key="2">
    <source>
        <dbReference type="Proteomes" id="UP000095282"/>
    </source>
</evidence>
<proteinExistence type="predicted"/>
<dbReference type="AlphaFoldDB" id="A0A1I7TCX9"/>
<evidence type="ECO:0000313" key="3">
    <source>
        <dbReference type="WBParaSite" id="Csp11.Scaffold582.g4690.t1"/>
    </source>
</evidence>
<feature type="region of interest" description="Disordered" evidence="1">
    <location>
        <begin position="1"/>
        <end position="67"/>
    </location>
</feature>
<evidence type="ECO:0000256" key="1">
    <source>
        <dbReference type="SAM" id="MobiDB-lite"/>
    </source>
</evidence>
<feature type="compositionally biased region" description="Polar residues" evidence="1">
    <location>
        <begin position="43"/>
        <end position="58"/>
    </location>
</feature>
<organism evidence="2 3">
    <name type="scientific">Caenorhabditis tropicalis</name>
    <dbReference type="NCBI Taxonomy" id="1561998"/>
    <lineage>
        <taxon>Eukaryota</taxon>
        <taxon>Metazoa</taxon>
        <taxon>Ecdysozoa</taxon>
        <taxon>Nematoda</taxon>
        <taxon>Chromadorea</taxon>
        <taxon>Rhabditida</taxon>
        <taxon>Rhabditina</taxon>
        <taxon>Rhabditomorpha</taxon>
        <taxon>Rhabditoidea</taxon>
        <taxon>Rhabditidae</taxon>
        <taxon>Peloderinae</taxon>
        <taxon>Caenorhabditis</taxon>
    </lineage>
</organism>
<reference evidence="3" key="1">
    <citation type="submission" date="2016-11" db="UniProtKB">
        <authorList>
            <consortium name="WormBaseParasite"/>
        </authorList>
    </citation>
    <scope>IDENTIFICATION</scope>
</reference>
<sequence>MVVSLTSPPTLKGFRSEEMRHSRKIHSPLFKDGLHVRGGSEGSRCQFSMQPANHTASRAPSVYDNEY</sequence>
<dbReference type="WBParaSite" id="Csp11.Scaffold582.g4690.t1">
    <property type="protein sequence ID" value="Csp11.Scaffold582.g4690.t1"/>
    <property type="gene ID" value="Csp11.Scaffold582.g4690"/>
</dbReference>
<name>A0A1I7TCX9_9PELO</name>